<dbReference type="EMBL" id="QCXM01000001">
    <property type="protein sequence ID" value="PUT49250.1"/>
    <property type="molecule type" value="Genomic_DNA"/>
</dbReference>
<dbReference type="Proteomes" id="UP000306421">
    <property type="component" value="Unassembled WGS sequence"/>
</dbReference>
<dbReference type="GeneID" id="48947896"/>
<accession>A0A3A5LSE7</accession>
<dbReference type="NCBIfam" id="TIGR02099">
    <property type="entry name" value="YhdP family protein"/>
    <property type="match status" value="1"/>
</dbReference>
<evidence type="ECO:0000313" key="5">
    <source>
        <dbReference type="Proteomes" id="UP000251035"/>
    </source>
</evidence>
<protein>
    <submittedName>
        <fullName evidence="3">TIGR02099 family protein</fullName>
    </submittedName>
</protein>
<dbReference type="OrthoDB" id="9762238at2"/>
<dbReference type="Proteomes" id="UP000270757">
    <property type="component" value="Unassembled WGS sequence"/>
</dbReference>
<evidence type="ECO:0000313" key="7">
    <source>
        <dbReference type="Proteomes" id="UP000306421"/>
    </source>
</evidence>
<keyword evidence="5" id="KW-1185">Reference proteome</keyword>
<dbReference type="Pfam" id="PF13116">
    <property type="entry name" value="YhdP"/>
    <property type="match status" value="1"/>
</dbReference>
<comment type="caution">
    <text evidence="3">The sequence shown here is derived from an EMBL/GenBank/DDBJ whole genome shotgun (WGS) entry which is preliminary data.</text>
</comment>
<organism evidence="3 6">
    <name type="scientific">Legionella taurinensis</name>
    <dbReference type="NCBI Taxonomy" id="70611"/>
    <lineage>
        <taxon>Bacteria</taxon>
        <taxon>Pseudomonadati</taxon>
        <taxon>Pseudomonadota</taxon>
        <taxon>Gammaproteobacteria</taxon>
        <taxon>Legionellales</taxon>
        <taxon>Legionellaceae</taxon>
        <taxon>Legionella</taxon>
    </lineage>
</organism>
<dbReference type="EMBL" id="QFGG01000001">
    <property type="protein sequence ID" value="TID46616.1"/>
    <property type="molecule type" value="Genomic_DNA"/>
</dbReference>
<sequence>MSTRKSNGIVKTRRTTLINAVVNFFKRIRIFLAAFIIVAALLSSLFRALTPWATQYKSEVEQHLSTLLGESVTIQSMETGWYWFEPVIKLNQVTVTDAHRDTIKLRQLFVGINLFSSLWHWQIQPGVLYINDVKLTARQQQDQWQIDGLTTHDRQPIHWTDDSYQPVLAWILAQQKIIIKHLSLDVHLKDGTFIPARGINLVIGRSGWGYRIKAKAHLRQQVPTALQWVAYLTLDPYHLDKTEGQVYLSLKNVVPAQWQGFFNPERYTVTDGRGDVQVWTDIKAGHLEDAQARVDIYRLALNDNQTQRHNRLDRFKANLAWQLTRTGWQLSGDHVGLEINHRHWPQNQFLVEYQKPLNTWTIYVKQLLIESLLSLDVSWPDSFKPWLAVKPQGLLKDTRIQVKNDAPAFLLTQFKALGWEAFGPYPGVENLSGVLSWQPNEGHVEIDGEYTVIKPKDKPPVTFLSLNTVLDWKELSHGLRISLDRLVLRHPDLLLSGNGVLDDVTASEIGHITLTAALSASKAQRWLLYLPSQSLKPKLDAWLKHDVKRIDKLVANVNINGRGADFPYDKAEGEFEINGHLSGVDLVFAPQWPVTKDIEAYVQVKQRTFNADVVYADLQGIVLNEANVVINNLGLNRETLLVHTKVDTSASKAQSYVLASPLNKKLSALNSLQMSGPLSLDLQLEAALYPENDDILALGDITFKNNQVKVNHTLENIELHELNGSLQFDHEGVLDSSLQASLLNNPVSILIQSIRSSNPRTEVRIKAKTNIALLRDKLNLSIFELMRGDFWLEGLLIITENKQDLDQFQIKSSLSGLKIDLPPPLNKTADSKAPLTVDIHFNPDKALRFRINYDSRLSADLWFSGPKGQFHLQKGEIRLGSSTARWQEQLGLQIVGSLASFDLRQWLDTLAKLPATRSKESVSDAVSFIDLRLKQARIAERNYTDLAVQATRLNANEWSIEIEQQRVKANLRYKIKERLLSGVLGHLYWDKNSDRQSKPSTLNVSDMPNLDLRINDFRYDTFNLGQVALKMTRAPKAWRLDYCKIKTPAYQVTATGQWTQEAPSSQTQIKVDMQINDLAGSLARWHISPVVESSFGQIELRGTWPGSYTDFALNKVKGTMALYFKHGRITNLSSETEEKLGLGKLLSILSLQTIPRRLKLDFSDLKNDGYSFDVLKGSFDVRNGAIHTTDSYIDGPVAYASMKGSLDLARQLYDVDLQVSPHITASLPIVATIAGGPVAGVATWVASKIINQGMQKIRAYTYKISGPWKQPVVQQVSIFRKEKNQ</sequence>
<proteinExistence type="predicted"/>
<reference evidence="2 5" key="1">
    <citation type="submission" date="2018-04" db="EMBL/GenBank/DDBJ databases">
        <title>Whole genome sequence comparison of clinical and drinking water Legionella pneumophila isolates associated with the Flint Water Crisis.</title>
        <authorList>
            <person name="Garner E."/>
            <person name="Brown C."/>
            <person name="Schwake O."/>
            <person name="Coil D."/>
            <person name="Jospin G."/>
            <person name="Eisen J."/>
            <person name="Edwards M."/>
            <person name="Pruden A."/>
        </authorList>
    </citation>
    <scope>NUCLEOTIDE SEQUENCE [LARGE SCALE GENOMIC DNA]</scope>
    <source>
        <strain evidence="2 5">Genessee03</strain>
    </source>
</reference>
<reference evidence="3 6" key="3">
    <citation type="submission" date="2018-09" db="EMBL/GenBank/DDBJ databases">
        <title>Draft genome sequences of Legionella taurinensis isolated from water samples.</title>
        <authorList>
            <person name="Chakeri A."/>
            <person name="Allerberger F."/>
            <person name="Kundi M."/>
            <person name="Ruppitsch W."/>
            <person name="Schmid D."/>
        </authorList>
    </citation>
    <scope>NUCLEOTIDE SEQUENCE [LARGE SCALE GENOMIC DNA]</scope>
    <source>
        <strain evidence="3 6">4570-18-6</strain>
    </source>
</reference>
<name>A0A3A5LSE7_9GAMM</name>
<gene>
    <name evidence="3" type="ORF">D6J04_01675</name>
    <name evidence="2" type="ORF">DB745_00665</name>
    <name evidence="4" type="ORF">DIZ81_00660</name>
</gene>
<evidence type="ECO:0000313" key="2">
    <source>
        <dbReference type="EMBL" id="PUT49250.1"/>
    </source>
</evidence>
<dbReference type="InterPro" id="IPR025263">
    <property type="entry name" value="YhdP_central"/>
</dbReference>
<dbReference type="InterPro" id="IPR011836">
    <property type="entry name" value="YhdP"/>
</dbReference>
<evidence type="ECO:0000313" key="6">
    <source>
        <dbReference type="Proteomes" id="UP000270757"/>
    </source>
</evidence>
<reference evidence="4 7" key="2">
    <citation type="submission" date="2018-04" db="EMBL/GenBank/DDBJ databases">
        <title>Whole genome sequence comparison of clinical and drinking water Legionella pneumophila isolates.</title>
        <authorList>
            <person name="Garner E."/>
        </authorList>
    </citation>
    <scope>NUCLEOTIDE SEQUENCE [LARGE SCALE GENOMIC DNA]</scope>
    <source>
        <strain evidence="4 7">WH02</strain>
    </source>
</reference>
<feature type="domain" description="YhdP central" evidence="1">
    <location>
        <begin position="24"/>
        <end position="1273"/>
    </location>
</feature>
<dbReference type="Proteomes" id="UP000251035">
    <property type="component" value="Unassembled WGS sequence"/>
</dbReference>
<dbReference type="RefSeq" id="WP_108290325.1">
    <property type="nucleotide sequence ID" value="NZ_CAAAIR010000001.1"/>
</dbReference>
<dbReference type="EMBL" id="QZWB01000001">
    <property type="protein sequence ID" value="RJT49384.1"/>
    <property type="molecule type" value="Genomic_DNA"/>
</dbReference>
<dbReference type="PANTHER" id="PTHR38690:SF1">
    <property type="entry name" value="PROTEASE"/>
    <property type="match status" value="1"/>
</dbReference>
<evidence type="ECO:0000313" key="4">
    <source>
        <dbReference type="EMBL" id="TID46616.1"/>
    </source>
</evidence>
<evidence type="ECO:0000259" key="1">
    <source>
        <dbReference type="Pfam" id="PF13116"/>
    </source>
</evidence>
<evidence type="ECO:0000313" key="3">
    <source>
        <dbReference type="EMBL" id="RJT49384.1"/>
    </source>
</evidence>
<dbReference type="PANTHER" id="PTHR38690">
    <property type="entry name" value="PROTEASE-RELATED"/>
    <property type="match status" value="1"/>
</dbReference>